<dbReference type="OMA" id="NLLLTWH"/>
<evidence type="ECO:0000313" key="11">
    <source>
        <dbReference type="EMBL" id="EIW51645.1"/>
    </source>
</evidence>
<evidence type="ECO:0000256" key="9">
    <source>
        <dbReference type="ARBA" id="ARBA00038126"/>
    </source>
</evidence>
<evidence type="ECO:0000256" key="10">
    <source>
        <dbReference type="SAM" id="MobiDB-lite"/>
    </source>
</evidence>
<keyword evidence="4" id="KW-0963">Cytoplasm</keyword>
<keyword evidence="5" id="KW-0489">Methyltransferase</keyword>
<reference evidence="12" key="1">
    <citation type="journal article" date="2012" name="Science">
        <title>The Paleozoic origin of enzymatic lignin decomposition reconstructed from 31 fungal genomes.</title>
        <authorList>
            <person name="Floudas D."/>
            <person name="Binder M."/>
            <person name="Riley R."/>
            <person name="Barry K."/>
            <person name="Blanchette R.A."/>
            <person name="Henrissat B."/>
            <person name="Martinez A.T."/>
            <person name="Otillar R."/>
            <person name="Spatafora J.W."/>
            <person name="Yadav J.S."/>
            <person name="Aerts A."/>
            <person name="Benoit I."/>
            <person name="Boyd A."/>
            <person name="Carlson A."/>
            <person name="Copeland A."/>
            <person name="Coutinho P.M."/>
            <person name="de Vries R.P."/>
            <person name="Ferreira P."/>
            <person name="Findley K."/>
            <person name="Foster B."/>
            <person name="Gaskell J."/>
            <person name="Glotzer D."/>
            <person name="Gorecki P."/>
            <person name="Heitman J."/>
            <person name="Hesse C."/>
            <person name="Hori C."/>
            <person name="Igarashi K."/>
            <person name="Jurgens J.A."/>
            <person name="Kallen N."/>
            <person name="Kersten P."/>
            <person name="Kohler A."/>
            <person name="Kuees U."/>
            <person name="Kumar T.K.A."/>
            <person name="Kuo A."/>
            <person name="LaButti K."/>
            <person name="Larrondo L.F."/>
            <person name="Lindquist E."/>
            <person name="Ling A."/>
            <person name="Lombard V."/>
            <person name="Lucas S."/>
            <person name="Lundell T."/>
            <person name="Martin R."/>
            <person name="McLaughlin D.J."/>
            <person name="Morgenstern I."/>
            <person name="Morin E."/>
            <person name="Murat C."/>
            <person name="Nagy L.G."/>
            <person name="Nolan M."/>
            <person name="Ohm R.A."/>
            <person name="Patyshakuliyeva A."/>
            <person name="Rokas A."/>
            <person name="Ruiz-Duenas F.J."/>
            <person name="Sabat G."/>
            <person name="Salamov A."/>
            <person name="Samejima M."/>
            <person name="Schmutz J."/>
            <person name="Slot J.C."/>
            <person name="St John F."/>
            <person name="Stenlid J."/>
            <person name="Sun H."/>
            <person name="Sun S."/>
            <person name="Syed K."/>
            <person name="Tsang A."/>
            <person name="Wiebenga A."/>
            <person name="Young D."/>
            <person name="Pisabarro A."/>
            <person name="Eastwood D.C."/>
            <person name="Martin F."/>
            <person name="Cullen D."/>
            <person name="Grigoriev I.V."/>
            <person name="Hibbett D.S."/>
        </authorList>
    </citation>
    <scope>NUCLEOTIDE SEQUENCE [LARGE SCALE GENOMIC DNA]</scope>
    <source>
        <strain evidence="12">FP-101664</strain>
    </source>
</reference>
<dbReference type="EC" id="2.1.1.85" evidence="3"/>
<dbReference type="EMBL" id="JH711799">
    <property type="protein sequence ID" value="EIW51645.1"/>
    <property type="molecule type" value="Genomic_DNA"/>
</dbReference>
<gene>
    <name evidence="11" type="ORF">TRAVEDRAFT_67672</name>
</gene>
<evidence type="ECO:0000256" key="1">
    <source>
        <dbReference type="ARBA" id="ARBA00004123"/>
    </source>
</evidence>
<dbReference type="GO" id="GO:0018064">
    <property type="term" value="F:protein-L-histidine N-tele-methyltransferase activity"/>
    <property type="evidence" value="ECO:0007669"/>
    <property type="project" value="UniProtKB-EC"/>
</dbReference>
<accession>R7S7M1</accession>
<evidence type="ECO:0000256" key="3">
    <source>
        <dbReference type="ARBA" id="ARBA00012533"/>
    </source>
</evidence>
<dbReference type="RefSeq" id="XP_008045515.1">
    <property type="nucleotide sequence ID" value="XM_008047324.1"/>
</dbReference>
<evidence type="ECO:0000256" key="6">
    <source>
        <dbReference type="ARBA" id="ARBA00022679"/>
    </source>
</evidence>
<dbReference type="PANTHER" id="PTHR14614:SF39">
    <property type="entry name" value="HISTIDINE PROTEIN METHYLTRANSFERASE 1 HOMOLOG"/>
    <property type="match status" value="1"/>
</dbReference>
<feature type="region of interest" description="Disordered" evidence="10">
    <location>
        <begin position="215"/>
        <end position="245"/>
    </location>
</feature>
<dbReference type="KEGG" id="tvs:TRAVEDRAFT_67672"/>
<dbReference type="Gene3D" id="3.40.50.150">
    <property type="entry name" value="Vaccinia Virus protein VP39"/>
    <property type="match status" value="1"/>
</dbReference>
<comment type="subcellular location">
    <subcellularLocation>
        <location evidence="2">Cytoplasm</location>
    </subcellularLocation>
    <subcellularLocation>
        <location evidence="1">Nucleus</location>
    </subcellularLocation>
</comment>
<organism evidence="11 12">
    <name type="scientific">Trametes versicolor (strain FP-101664)</name>
    <name type="common">White-rot fungus</name>
    <name type="synonym">Coriolus versicolor</name>
    <dbReference type="NCBI Taxonomy" id="717944"/>
    <lineage>
        <taxon>Eukaryota</taxon>
        <taxon>Fungi</taxon>
        <taxon>Dikarya</taxon>
        <taxon>Basidiomycota</taxon>
        <taxon>Agaricomycotina</taxon>
        <taxon>Agaricomycetes</taxon>
        <taxon>Polyporales</taxon>
        <taxon>Polyporaceae</taxon>
        <taxon>Trametes</taxon>
    </lineage>
</organism>
<dbReference type="PANTHER" id="PTHR14614">
    <property type="entry name" value="HEPATOCELLULAR CARCINOMA-ASSOCIATED ANTIGEN"/>
    <property type="match status" value="1"/>
</dbReference>
<comment type="similarity">
    <text evidence="9">Belongs to the methyltransferase superfamily. METTL18 family.</text>
</comment>
<evidence type="ECO:0000313" key="12">
    <source>
        <dbReference type="Proteomes" id="UP000054317"/>
    </source>
</evidence>
<keyword evidence="7" id="KW-0949">S-adenosyl-L-methionine</keyword>
<dbReference type="InterPro" id="IPR019410">
    <property type="entry name" value="Methyltransf_16"/>
</dbReference>
<sequence length="405" mass="43842">MFKFNFEVDEADDPLADLAFGPVATAGSAGEQQQTRAEEDRSTEIPIEDLIAALPHTFSFSPLAVVLASKRDVVLARRDLFDAKFQLIASDEGTEAKNGRSDVDFLDAPSDLVPWVYEGGLKTWECSLDLVDCLDTIYGPGIASNLKQKRILELGCGTAIPSLYLLSTIFAAEPSAESNIHIHLQDYNDLVLRLVTLPNVILAWYMSPASASFRSNPPPAPHSNGMDDPNAEPEPLPPADVTEPGELPITPALTTAFLASLLSYGVHLKFFSGAWSTFDIPASGGPHHLVLTSETIYRTDSLPSLVALLQRATAPGPAEPERMVSPSIAEWASRLSLTDEGELRRLAEEESLCLVAAKTVYFGVGGGVSEFVDAVEGERGGVVRTIWERVHGVKRSVMRVVWNNA</sequence>
<dbReference type="AlphaFoldDB" id="R7S7M1"/>
<name>R7S7M1_TRAVS</name>
<dbReference type="GO" id="GO:0005737">
    <property type="term" value="C:cytoplasm"/>
    <property type="evidence" value="ECO:0007669"/>
    <property type="project" value="UniProtKB-SubCell"/>
</dbReference>
<dbReference type="GO" id="GO:0032259">
    <property type="term" value="P:methylation"/>
    <property type="evidence" value="ECO:0007669"/>
    <property type="project" value="UniProtKB-KW"/>
</dbReference>
<keyword evidence="6" id="KW-0808">Transferase</keyword>
<evidence type="ECO:0000256" key="4">
    <source>
        <dbReference type="ARBA" id="ARBA00022490"/>
    </source>
</evidence>
<protein>
    <recommendedName>
        <fullName evidence="3">protein-histidine N-methyltransferase</fullName>
        <ecNumber evidence="3">2.1.1.85</ecNumber>
    </recommendedName>
</protein>
<keyword evidence="12" id="KW-1185">Reference proteome</keyword>
<dbReference type="InterPro" id="IPR029063">
    <property type="entry name" value="SAM-dependent_MTases_sf"/>
</dbReference>
<keyword evidence="8" id="KW-0539">Nucleus</keyword>
<evidence type="ECO:0000256" key="8">
    <source>
        <dbReference type="ARBA" id="ARBA00023242"/>
    </source>
</evidence>
<evidence type="ECO:0000256" key="5">
    <source>
        <dbReference type="ARBA" id="ARBA00022603"/>
    </source>
</evidence>
<dbReference type="GeneID" id="19418867"/>
<dbReference type="GO" id="GO:0005634">
    <property type="term" value="C:nucleus"/>
    <property type="evidence" value="ECO:0007669"/>
    <property type="project" value="UniProtKB-SubCell"/>
</dbReference>
<dbReference type="Proteomes" id="UP000054317">
    <property type="component" value="Unassembled WGS sequence"/>
</dbReference>
<dbReference type="OrthoDB" id="1723750at2759"/>
<proteinExistence type="inferred from homology"/>
<evidence type="ECO:0000256" key="7">
    <source>
        <dbReference type="ARBA" id="ARBA00022691"/>
    </source>
</evidence>
<evidence type="ECO:0000256" key="2">
    <source>
        <dbReference type="ARBA" id="ARBA00004496"/>
    </source>
</evidence>